<comment type="similarity">
    <text evidence="3 10">Belongs to the cytochrome P450 family.</text>
</comment>
<keyword evidence="4 9" id="KW-0349">Heme</keyword>
<dbReference type="PRINTS" id="PR00463">
    <property type="entry name" value="EP450I"/>
</dbReference>
<feature type="chain" id="PRO_5024327578" evidence="11">
    <location>
        <begin position="21"/>
        <end position="505"/>
    </location>
</feature>
<evidence type="ECO:0000256" key="5">
    <source>
        <dbReference type="ARBA" id="ARBA00022723"/>
    </source>
</evidence>
<dbReference type="PRINTS" id="PR00385">
    <property type="entry name" value="P450"/>
</dbReference>
<comment type="pathway">
    <text evidence="2">Secondary metabolite biosynthesis.</text>
</comment>
<keyword evidence="13" id="KW-1185">Reference proteome</keyword>
<reference evidence="12 13" key="1">
    <citation type="journal article" date="2019" name="Fungal Biol. Biotechnol.">
        <title>Draft genome sequence of fastidious pathogen Ceratobasidium theobromae, which causes vascular-streak dieback in Theobroma cacao.</title>
        <authorList>
            <person name="Ali S.S."/>
            <person name="Asman A."/>
            <person name="Shao J."/>
            <person name="Firmansyah A.P."/>
            <person name="Susilo A.W."/>
            <person name="Rosmana A."/>
            <person name="McMahon P."/>
            <person name="Junaid M."/>
            <person name="Guest D."/>
            <person name="Kheng T.Y."/>
            <person name="Meinhardt L.W."/>
            <person name="Bailey B.A."/>
        </authorList>
    </citation>
    <scope>NUCLEOTIDE SEQUENCE [LARGE SCALE GENOMIC DNA]</scope>
    <source>
        <strain evidence="12 13">CT2</strain>
    </source>
</reference>
<dbReference type="InterPro" id="IPR036396">
    <property type="entry name" value="Cyt_P450_sf"/>
</dbReference>
<keyword evidence="7 9" id="KW-0408">Iron</keyword>
<keyword evidence="11" id="KW-0732">Signal</keyword>
<gene>
    <name evidence="12" type="ORF">CTheo_5947</name>
</gene>
<evidence type="ECO:0000256" key="11">
    <source>
        <dbReference type="SAM" id="SignalP"/>
    </source>
</evidence>
<comment type="cofactor">
    <cofactor evidence="1 9">
        <name>heme</name>
        <dbReference type="ChEBI" id="CHEBI:30413"/>
    </cofactor>
</comment>
<dbReference type="Proteomes" id="UP000383932">
    <property type="component" value="Unassembled WGS sequence"/>
</dbReference>
<evidence type="ECO:0000256" key="4">
    <source>
        <dbReference type="ARBA" id="ARBA00022617"/>
    </source>
</evidence>
<dbReference type="PROSITE" id="PS00086">
    <property type="entry name" value="CYTOCHROME_P450"/>
    <property type="match status" value="1"/>
</dbReference>
<evidence type="ECO:0000256" key="9">
    <source>
        <dbReference type="PIRSR" id="PIRSR602401-1"/>
    </source>
</evidence>
<dbReference type="GO" id="GO:0005506">
    <property type="term" value="F:iron ion binding"/>
    <property type="evidence" value="ECO:0007669"/>
    <property type="project" value="InterPro"/>
</dbReference>
<dbReference type="PANTHER" id="PTHR46300">
    <property type="entry name" value="P450, PUTATIVE (EUROFUNG)-RELATED-RELATED"/>
    <property type="match status" value="1"/>
</dbReference>
<sequence>MSNTGLVVTSVALCAASVYALSQRRKAGELPLPPGPKADPIIGHLRYLPSSNEEVVYKRWSDDLASPIIALEALGQVIVVLDSADIANELLVKRSAIYSDRPQLPVLASPNLTGWGKGTGLLNYGERWRSQRKMKHEVLHKKASEMFWPFMEKHARIAVRGILDNPNNIEEEIHRLTGAIVLSSAYGYDVSSVNDPMLEVLKIGMKSFGQAATPTSLLVNTIPWLEHVPAWFPGAGWKRTVAVWRRHQEDMNDVPFNWTREQMATGNAQPSMLNTLLTKLASQGPTSHSVNEDEDRIKWATGAFYGAASDTTASSTLVFVVAMLRHPEVQARAQSELDRVIGDQRLPQLADRDQLPYINRVVKEVLRWRPVAPLGVAHATSQDDTYLGYRIPKGAIVAMCHDPKVFNDPDRFYPDRFLDPALPEALAFGFGRRSCLGLHFAEATLFIAISTMLAVFDIKPAKDKNGNSIIPDGRMKPDGLIRFPREFQYSIKPRSAAREKLLSQQ</sequence>
<evidence type="ECO:0000313" key="13">
    <source>
        <dbReference type="Proteomes" id="UP000383932"/>
    </source>
</evidence>
<comment type="caution">
    <text evidence="12">The sequence shown here is derived from an EMBL/GenBank/DDBJ whole genome shotgun (WGS) entry which is preliminary data.</text>
</comment>
<proteinExistence type="inferred from homology"/>
<evidence type="ECO:0000313" key="12">
    <source>
        <dbReference type="EMBL" id="KAB5590604.1"/>
    </source>
</evidence>
<dbReference type="Pfam" id="PF00067">
    <property type="entry name" value="p450"/>
    <property type="match status" value="1"/>
</dbReference>
<dbReference type="CDD" id="cd11065">
    <property type="entry name" value="CYP64-like"/>
    <property type="match status" value="1"/>
</dbReference>
<dbReference type="PANTHER" id="PTHR46300:SF7">
    <property type="entry name" value="P450, PUTATIVE (EUROFUNG)-RELATED"/>
    <property type="match status" value="1"/>
</dbReference>
<feature type="binding site" description="axial binding residue" evidence="9">
    <location>
        <position position="435"/>
    </location>
    <ligand>
        <name>heme</name>
        <dbReference type="ChEBI" id="CHEBI:30413"/>
    </ligand>
    <ligandPart>
        <name>Fe</name>
        <dbReference type="ChEBI" id="CHEBI:18248"/>
    </ligandPart>
</feature>
<evidence type="ECO:0000256" key="6">
    <source>
        <dbReference type="ARBA" id="ARBA00023002"/>
    </source>
</evidence>
<accession>A0A5N5QG06</accession>
<dbReference type="GO" id="GO:0016705">
    <property type="term" value="F:oxidoreductase activity, acting on paired donors, with incorporation or reduction of molecular oxygen"/>
    <property type="evidence" value="ECO:0007669"/>
    <property type="project" value="InterPro"/>
</dbReference>
<dbReference type="OrthoDB" id="2789670at2759"/>
<name>A0A5N5QG06_9AGAM</name>
<dbReference type="Gene3D" id="1.10.630.10">
    <property type="entry name" value="Cytochrome P450"/>
    <property type="match status" value="1"/>
</dbReference>
<dbReference type="SUPFAM" id="SSF48264">
    <property type="entry name" value="Cytochrome P450"/>
    <property type="match status" value="1"/>
</dbReference>
<evidence type="ECO:0000256" key="8">
    <source>
        <dbReference type="ARBA" id="ARBA00023033"/>
    </source>
</evidence>
<evidence type="ECO:0000256" key="1">
    <source>
        <dbReference type="ARBA" id="ARBA00001971"/>
    </source>
</evidence>
<dbReference type="GO" id="GO:0004497">
    <property type="term" value="F:monooxygenase activity"/>
    <property type="evidence" value="ECO:0007669"/>
    <property type="project" value="UniProtKB-KW"/>
</dbReference>
<feature type="signal peptide" evidence="11">
    <location>
        <begin position="1"/>
        <end position="20"/>
    </location>
</feature>
<dbReference type="EMBL" id="SSOP01000157">
    <property type="protein sequence ID" value="KAB5590604.1"/>
    <property type="molecule type" value="Genomic_DNA"/>
</dbReference>
<evidence type="ECO:0000256" key="10">
    <source>
        <dbReference type="RuleBase" id="RU000461"/>
    </source>
</evidence>
<dbReference type="InterPro" id="IPR001128">
    <property type="entry name" value="Cyt_P450"/>
</dbReference>
<organism evidence="12 13">
    <name type="scientific">Ceratobasidium theobromae</name>
    <dbReference type="NCBI Taxonomy" id="1582974"/>
    <lineage>
        <taxon>Eukaryota</taxon>
        <taxon>Fungi</taxon>
        <taxon>Dikarya</taxon>
        <taxon>Basidiomycota</taxon>
        <taxon>Agaricomycotina</taxon>
        <taxon>Agaricomycetes</taxon>
        <taxon>Cantharellales</taxon>
        <taxon>Ceratobasidiaceae</taxon>
        <taxon>Ceratobasidium</taxon>
    </lineage>
</organism>
<evidence type="ECO:0000256" key="2">
    <source>
        <dbReference type="ARBA" id="ARBA00005179"/>
    </source>
</evidence>
<keyword evidence="8 10" id="KW-0503">Monooxygenase</keyword>
<dbReference type="InterPro" id="IPR017972">
    <property type="entry name" value="Cyt_P450_CS"/>
</dbReference>
<evidence type="ECO:0000256" key="3">
    <source>
        <dbReference type="ARBA" id="ARBA00010617"/>
    </source>
</evidence>
<keyword evidence="5 9" id="KW-0479">Metal-binding</keyword>
<keyword evidence="6 10" id="KW-0560">Oxidoreductase</keyword>
<dbReference type="InterPro" id="IPR050364">
    <property type="entry name" value="Cytochrome_P450_fung"/>
</dbReference>
<dbReference type="InterPro" id="IPR002401">
    <property type="entry name" value="Cyt_P450_E_grp-I"/>
</dbReference>
<dbReference type="GO" id="GO:0020037">
    <property type="term" value="F:heme binding"/>
    <property type="evidence" value="ECO:0007669"/>
    <property type="project" value="InterPro"/>
</dbReference>
<dbReference type="AlphaFoldDB" id="A0A5N5QG06"/>
<protein>
    <submittedName>
        <fullName evidence="12">O-methylsterigmatocystin oxidoreductase</fullName>
    </submittedName>
</protein>
<evidence type="ECO:0000256" key="7">
    <source>
        <dbReference type="ARBA" id="ARBA00023004"/>
    </source>
</evidence>